<name>A0A1R1S825_9ACTN</name>
<keyword evidence="2" id="KW-1185">Reference proteome</keyword>
<dbReference type="AlphaFoldDB" id="A0A1R1S825"/>
<evidence type="ECO:0000313" key="1">
    <source>
        <dbReference type="EMBL" id="OMI34362.1"/>
    </source>
</evidence>
<comment type="caution">
    <text evidence="1">The sequence shown here is derived from an EMBL/GenBank/DDBJ whole genome shotgun (WGS) entry which is preliminary data.</text>
</comment>
<dbReference type="GeneID" id="96746716"/>
<gene>
    <name evidence="1" type="ORF">SPAR_36301</name>
</gene>
<organism evidence="1 2">
    <name type="scientific">Streptomyces sparsogenes DSM 40356</name>
    <dbReference type="NCBI Taxonomy" id="1331668"/>
    <lineage>
        <taxon>Bacteria</taxon>
        <taxon>Bacillati</taxon>
        <taxon>Actinomycetota</taxon>
        <taxon>Actinomycetes</taxon>
        <taxon>Kitasatosporales</taxon>
        <taxon>Streptomycetaceae</taxon>
        <taxon>Streptomyces</taxon>
    </lineage>
</organism>
<reference evidence="1 2" key="1">
    <citation type="submission" date="2013-05" db="EMBL/GenBank/DDBJ databases">
        <title>Genome sequence of Streptomyces sparsogenes DSM 40356.</title>
        <authorList>
            <person name="Coyne S."/>
            <person name="Seebeck F.P."/>
        </authorList>
    </citation>
    <scope>NUCLEOTIDE SEQUENCE [LARGE SCALE GENOMIC DNA]</scope>
    <source>
        <strain evidence="1 2">DSM 40356</strain>
    </source>
</reference>
<evidence type="ECO:0000313" key="2">
    <source>
        <dbReference type="Proteomes" id="UP000186168"/>
    </source>
</evidence>
<accession>A0A1R1S825</accession>
<dbReference type="STRING" id="67365.GCA_001704635_01784"/>
<dbReference type="EMBL" id="ASQP01000469">
    <property type="protein sequence ID" value="OMI34362.1"/>
    <property type="molecule type" value="Genomic_DNA"/>
</dbReference>
<dbReference type="RefSeq" id="WP_065966633.1">
    <property type="nucleotide sequence ID" value="NZ_ASQP01000469.1"/>
</dbReference>
<protein>
    <submittedName>
        <fullName evidence="1">Uncharacterized protein</fullName>
    </submittedName>
</protein>
<sequence length="207" mass="21515">MATTDAYGQGIPITALTDQPNANSLIFGPVDELTERSVMRFSSASARNATLSSPVAGMVAYLTTEKLFTGYDGTAWVVLAAGTSAWTNVPLASGFTHNGNSNGNFQYRVVNLFGEPTVMLQGAVNATYSGSNIANGGIVTSSPLPSSARPGSLRTVVIPCSDVSSVRITLKLDAQPDGHLKIYGTGTGADGTSKPPWIGFNGVFYSL</sequence>
<proteinExistence type="predicted"/>
<dbReference type="Proteomes" id="UP000186168">
    <property type="component" value="Unassembled WGS sequence"/>
</dbReference>